<dbReference type="RefSeq" id="WP_184862669.1">
    <property type="nucleotide sequence ID" value="NZ_BAAAWY010000055.1"/>
</dbReference>
<evidence type="ECO:0000256" key="2">
    <source>
        <dbReference type="ARBA" id="ARBA00010742"/>
    </source>
</evidence>
<organism evidence="5 6">
    <name type="scientific">Kutzneria kofuensis</name>
    <dbReference type="NCBI Taxonomy" id="103725"/>
    <lineage>
        <taxon>Bacteria</taxon>
        <taxon>Bacillati</taxon>
        <taxon>Actinomycetota</taxon>
        <taxon>Actinomycetes</taxon>
        <taxon>Pseudonocardiales</taxon>
        <taxon>Pseudonocardiaceae</taxon>
        <taxon>Kutzneria</taxon>
    </lineage>
</organism>
<feature type="chain" id="PRO_5030559355" evidence="4">
    <location>
        <begin position="24"/>
        <end position="329"/>
    </location>
</feature>
<dbReference type="Proteomes" id="UP000585638">
    <property type="component" value="Unassembled WGS sequence"/>
</dbReference>
<reference evidence="5 6" key="1">
    <citation type="submission" date="2020-08" db="EMBL/GenBank/DDBJ databases">
        <title>Sequencing the genomes of 1000 actinobacteria strains.</title>
        <authorList>
            <person name="Klenk H.-P."/>
        </authorList>
    </citation>
    <scope>NUCLEOTIDE SEQUENCE [LARGE SCALE GENOMIC DNA]</scope>
    <source>
        <strain evidence="5 6">DSM 43851</strain>
    </source>
</reference>
<evidence type="ECO:0000313" key="6">
    <source>
        <dbReference type="Proteomes" id="UP000585638"/>
    </source>
</evidence>
<dbReference type="EMBL" id="JACHIR010000001">
    <property type="protein sequence ID" value="MBB5892131.1"/>
    <property type="molecule type" value="Genomic_DNA"/>
</dbReference>
<feature type="signal peptide" evidence="4">
    <location>
        <begin position="1"/>
        <end position="23"/>
    </location>
</feature>
<name>A0A7W9NHD8_9PSEU</name>
<dbReference type="Pfam" id="PF13379">
    <property type="entry name" value="NMT1_2"/>
    <property type="match status" value="1"/>
</dbReference>
<dbReference type="AlphaFoldDB" id="A0A7W9NHD8"/>
<comment type="subcellular location">
    <subcellularLocation>
        <location evidence="1">Periplasm</location>
    </subcellularLocation>
</comment>
<dbReference type="PANTHER" id="PTHR30024">
    <property type="entry name" value="ALIPHATIC SULFONATES-BINDING PROTEIN-RELATED"/>
    <property type="match status" value="1"/>
</dbReference>
<evidence type="ECO:0000313" key="5">
    <source>
        <dbReference type="EMBL" id="MBB5892131.1"/>
    </source>
</evidence>
<evidence type="ECO:0000256" key="1">
    <source>
        <dbReference type="ARBA" id="ARBA00004418"/>
    </source>
</evidence>
<dbReference type="PROSITE" id="PS51257">
    <property type="entry name" value="PROKAR_LIPOPROTEIN"/>
    <property type="match status" value="1"/>
</dbReference>
<keyword evidence="3 4" id="KW-0732">Signal</keyword>
<evidence type="ECO:0000256" key="3">
    <source>
        <dbReference type="ARBA" id="ARBA00022729"/>
    </source>
</evidence>
<dbReference type="Gene3D" id="3.40.190.10">
    <property type="entry name" value="Periplasmic binding protein-like II"/>
    <property type="match status" value="2"/>
</dbReference>
<gene>
    <name evidence="5" type="ORF">BJ998_003327</name>
</gene>
<sequence length="329" mass="34829">MAIGAVRRTAVALAGALGLVASAAGCSMLPGSGSSSSPNLEHPSLRVGYEAQVDVAPLYMAVKNNLFDNAGLKIELVQENNDQDAIKQLQGGQLDIAFATHVSFFKAEAGGAQLELQGEAYQAGTNTMALVTLPSLGYNNPSSKKDPKIAVNAENDLGVLTTKSVLDTAGVQQNKIQFSTVPFNDMITALQNRTVDAAWMVEPFITKAQQQLGATILTDAARGATQEFPMTGYASSKKFADANPNTMAAFRKALQQAQEQASDRLKVQSVLKDYAGVDAGTADLISVGNFPTTLNAVRLQRVADMMETSGMLQNRLDAQSMLPPSQQNS</sequence>
<protein>
    <submittedName>
        <fullName evidence="5">NitT/TauT family transport system substrate-binding protein</fullName>
    </submittedName>
</protein>
<proteinExistence type="inferred from homology"/>
<comment type="caution">
    <text evidence="5">The sequence shown here is derived from an EMBL/GenBank/DDBJ whole genome shotgun (WGS) entry which is preliminary data.</text>
</comment>
<comment type="similarity">
    <text evidence="2">Belongs to the bacterial solute-binding protein SsuA/TauA family.</text>
</comment>
<keyword evidence="6" id="KW-1185">Reference proteome</keyword>
<accession>A0A7W9NHD8</accession>
<evidence type="ECO:0000256" key="4">
    <source>
        <dbReference type="SAM" id="SignalP"/>
    </source>
</evidence>
<dbReference type="PANTHER" id="PTHR30024:SF47">
    <property type="entry name" value="TAURINE-BINDING PERIPLASMIC PROTEIN"/>
    <property type="match status" value="1"/>
</dbReference>
<dbReference type="GO" id="GO:0042597">
    <property type="term" value="C:periplasmic space"/>
    <property type="evidence" value="ECO:0007669"/>
    <property type="project" value="UniProtKB-SubCell"/>
</dbReference>
<dbReference type="SUPFAM" id="SSF53850">
    <property type="entry name" value="Periplasmic binding protein-like II"/>
    <property type="match status" value="1"/>
</dbReference>